<proteinExistence type="predicted"/>
<dbReference type="SMART" id="SM00836">
    <property type="entry name" value="DALR_1"/>
    <property type="match status" value="1"/>
</dbReference>
<dbReference type="PANTHER" id="PTHR11956">
    <property type="entry name" value="ARGINYL-TRNA SYNTHETASE"/>
    <property type="match status" value="1"/>
</dbReference>
<dbReference type="Proteomes" id="UP000184082">
    <property type="component" value="Unassembled WGS sequence"/>
</dbReference>
<dbReference type="InterPro" id="IPR001278">
    <property type="entry name" value="Arg-tRNA-ligase"/>
</dbReference>
<evidence type="ECO:0000259" key="6">
    <source>
        <dbReference type="SMART" id="SM00836"/>
    </source>
</evidence>
<dbReference type="GO" id="GO:0004814">
    <property type="term" value="F:arginine-tRNA ligase activity"/>
    <property type="evidence" value="ECO:0007669"/>
    <property type="project" value="UniProtKB-EC"/>
</dbReference>
<dbReference type="STRING" id="1121266.SAMN02745883_01253"/>
<dbReference type="Gene3D" id="1.10.730.10">
    <property type="entry name" value="Isoleucyl-tRNA Synthetase, Domain 1"/>
    <property type="match status" value="1"/>
</dbReference>
<dbReference type="AlphaFoldDB" id="A0A1M6PPH4"/>
<name>A0A1M6PPH4_9FIRM</name>
<feature type="domain" description="Arginyl tRNA synthetase N-terminal" evidence="7">
    <location>
        <begin position="2"/>
        <end position="59"/>
    </location>
</feature>
<dbReference type="SUPFAM" id="SSF55190">
    <property type="entry name" value="Arginyl-tRNA synthetase (ArgRS), N-terminal 'additional' domain"/>
    <property type="match status" value="1"/>
</dbReference>
<dbReference type="SMART" id="SM01016">
    <property type="entry name" value="Arg_tRNA_synt_N"/>
    <property type="match status" value="1"/>
</dbReference>
<dbReference type="GO" id="GO:0006420">
    <property type="term" value="P:arginyl-tRNA aminoacylation"/>
    <property type="evidence" value="ECO:0007669"/>
    <property type="project" value="InterPro"/>
</dbReference>
<keyword evidence="2" id="KW-0436">Ligase</keyword>
<dbReference type="Pfam" id="PF03485">
    <property type="entry name" value="Arg_tRNA_synt_N"/>
    <property type="match status" value="1"/>
</dbReference>
<accession>A0A1M6PPH4</accession>
<dbReference type="Pfam" id="PF05746">
    <property type="entry name" value="DALR_1"/>
    <property type="match status" value="1"/>
</dbReference>
<evidence type="ECO:0000313" key="8">
    <source>
        <dbReference type="EMBL" id="SHK09853.1"/>
    </source>
</evidence>
<reference evidence="8 9" key="1">
    <citation type="submission" date="2016-11" db="EMBL/GenBank/DDBJ databases">
        <authorList>
            <person name="Jaros S."/>
            <person name="Januszkiewicz K."/>
            <person name="Wedrychowicz H."/>
        </authorList>
    </citation>
    <scope>NUCLEOTIDE SEQUENCE [LARGE SCALE GENOMIC DNA]</scope>
    <source>
        <strain evidence="8 9">DSM 14501</strain>
    </source>
</reference>
<dbReference type="GO" id="GO:0005524">
    <property type="term" value="F:ATP binding"/>
    <property type="evidence" value="ECO:0007669"/>
    <property type="project" value="UniProtKB-KW"/>
</dbReference>
<dbReference type="InterPro" id="IPR008909">
    <property type="entry name" value="DALR_anticod-bd"/>
</dbReference>
<dbReference type="SUPFAM" id="SSF47323">
    <property type="entry name" value="Anticodon-binding domain of a subclass of class I aminoacyl-tRNA synthetases"/>
    <property type="match status" value="1"/>
</dbReference>
<dbReference type="InterPro" id="IPR005148">
    <property type="entry name" value="Arg-tRNA-synth_N"/>
</dbReference>
<dbReference type="Gene3D" id="3.30.1360.70">
    <property type="entry name" value="Arginyl tRNA synthetase N-terminal domain"/>
    <property type="match status" value="1"/>
</dbReference>
<feature type="domain" description="DALR anticodon binding" evidence="6">
    <location>
        <begin position="239"/>
        <end position="347"/>
    </location>
</feature>
<dbReference type="GO" id="GO:0005737">
    <property type="term" value="C:cytoplasm"/>
    <property type="evidence" value="ECO:0007669"/>
    <property type="project" value="InterPro"/>
</dbReference>
<dbReference type="EMBL" id="FRAJ01000009">
    <property type="protein sequence ID" value="SHK09853.1"/>
    <property type="molecule type" value="Genomic_DNA"/>
</dbReference>
<evidence type="ECO:0000256" key="4">
    <source>
        <dbReference type="ARBA" id="ARBA00022840"/>
    </source>
</evidence>
<keyword evidence="3" id="KW-0547">Nucleotide-binding</keyword>
<evidence type="ECO:0000256" key="3">
    <source>
        <dbReference type="ARBA" id="ARBA00022741"/>
    </source>
</evidence>
<evidence type="ECO:0000256" key="5">
    <source>
        <dbReference type="ARBA" id="ARBA00049339"/>
    </source>
</evidence>
<protein>
    <recommendedName>
        <fullName evidence="1">arginine--tRNA ligase</fullName>
        <ecNumber evidence="1">6.1.1.19</ecNumber>
    </recommendedName>
</protein>
<dbReference type="InterPro" id="IPR036695">
    <property type="entry name" value="Arg-tRNA-synth_N_sf"/>
</dbReference>
<evidence type="ECO:0000256" key="1">
    <source>
        <dbReference type="ARBA" id="ARBA00012837"/>
    </source>
</evidence>
<comment type="catalytic activity">
    <reaction evidence="5">
        <text>tRNA(Arg) + L-arginine + ATP = L-arginyl-tRNA(Arg) + AMP + diphosphate</text>
        <dbReference type="Rhea" id="RHEA:20301"/>
        <dbReference type="Rhea" id="RHEA-COMP:9658"/>
        <dbReference type="Rhea" id="RHEA-COMP:9673"/>
        <dbReference type="ChEBI" id="CHEBI:30616"/>
        <dbReference type="ChEBI" id="CHEBI:32682"/>
        <dbReference type="ChEBI" id="CHEBI:33019"/>
        <dbReference type="ChEBI" id="CHEBI:78442"/>
        <dbReference type="ChEBI" id="CHEBI:78513"/>
        <dbReference type="ChEBI" id="CHEBI:456215"/>
        <dbReference type="EC" id="6.1.1.19"/>
    </reaction>
</comment>
<keyword evidence="4" id="KW-0067">ATP-binding</keyword>
<organism evidence="8 9">
    <name type="scientific">Caminicella sporogenes DSM 14501</name>
    <dbReference type="NCBI Taxonomy" id="1121266"/>
    <lineage>
        <taxon>Bacteria</taxon>
        <taxon>Bacillati</taxon>
        <taxon>Bacillota</taxon>
        <taxon>Clostridia</taxon>
        <taxon>Peptostreptococcales</taxon>
        <taxon>Caminicellaceae</taxon>
        <taxon>Caminicella</taxon>
    </lineage>
</organism>
<keyword evidence="9" id="KW-1185">Reference proteome</keyword>
<evidence type="ECO:0000313" key="9">
    <source>
        <dbReference type="Proteomes" id="UP000184082"/>
    </source>
</evidence>
<dbReference type="PANTHER" id="PTHR11956:SF5">
    <property type="entry name" value="ARGININE--TRNA LIGASE, CYTOPLASMIC"/>
    <property type="match status" value="1"/>
</dbReference>
<evidence type="ECO:0000256" key="2">
    <source>
        <dbReference type="ARBA" id="ARBA00022598"/>
    </source>
</evidence>
<dbReference type="InterPro" id="IPR009080">
    <property type="entry name" value="tRNAsynth_Ia_anticodon-bd"/>
</dbReference>
<dbReference type="EC" id="6.1.1.19" evidence="1"/>
<evidence type="ECO:0000259" key="7">
    <source>
        <dbReference type="SMART" id="SM01016"/>
    </source>
</evidence>
<sequence length="359" mass="42351">MPKNREHGDFSSNIALKLAKNLNMKPYEIGNLIKEKIQKKYNIFENIKLEGPGFINFYIKEFYFTDKILKSVEKGDFKRFSIKNENVKLALILSDINEILELSEFRAFMNMYYLGNIYNLAGYKVSKTVVVYNDETNNLDNFLSNFKGVKVTKNFDELNDSIIFSSYKNQFLLKQYGIKDKRYIVNKVNVYKNKIERNDIDTVQLIDILGFDRLKYSLCTNTFTSEVYIEITRDDLRFITYPYSRISSVINILEKEGILLGNIEDVKEIILENNLEKEILTKLTQFKDIVKSSIAYNDFFKIIKYANDLCENFYKLNSITLYRKLGRQKLMSRLRLLNSVKIILEEIYKLLEVSKNYCL</sequence>
<gene>
    <name evidence="8" type="ORF">SAMN02745883_01253</name>
</gene>